<evidence type="ECO:0008006" key="5">
    <source>
        <dbReference type="Google" id="ProtNLM"/>
    </source>
</evidence>
<feature type="region of interest" description="Disordered" evidence="1">
    <location>
        <begin position="286"/>
        <end position="322"/>
    </location>
</feature>
<accession>A0A4Z1GBH3</accession>
<feature type="region of interest" description="Disordered" evidence="1">
    <location>
        <begin position="216"/>
        <end position="238"/>
    </location>
</feature>
<feature type="compositionally biased region" description="Low complexity" evidence="1">
    <location>
        <begin position="216"/>
        <end position="229"/>
    </location>
</feature>
<evidence type="ECO:0000256" key="2">
    <source>
        <dbReference type="SAM" id="SignalP"/>
    </source>
</evidence>
<keyword evidence="2" id="KW-0732">Signal</keyword>
<feature type="chain" id="PRO_5021322538" description="Apple domain-containing protein" evidence="2">
    <location>
        <begin position="17"/>
        <end position="345"/>
    </location>
</feature>
<feature type="compositionally biased region" description="Low complexity" evidence="1">
    <location>
        <begin position="286"/>
        <end position="318"/>
    </location>
</feature>
<sequence>MRVSIVLSALTGLSQAIVVAPRQAVSPSEVPVTSTILSTVTNTITTAYPIITTATTCNVDSIIPKGTCSAGAVWSLTGGNYYSQQCGASLVGGTVVRAYVEPVGAAATSICVSICNALNNLKTPASSCNGIVFTTIGALYECFLQNGPVTQAPAASSVFNIVQYTSNPCIVTSTALQTDISYETVTSTIEVVYTSTLTPSPSAAASTSAVTISSAETITSTSTSEIPSADTTTSTSEIPSAAASTSVIVISSTDTTTSTSEISSAASTTSTPTFSPTNGTMITSQTSASTTTLIPTIPSTNTTTSTSEISSSATTTLIPTLSPPNATNTTIITSQIASAAPTLHP</sequence>
<comment type="caution">
    <text evidence="3">The sequence shown here is derived from an EMBL/GenBank/DDBJ whole genome shotgun (WGS) entry which is preliminary data.</text>
</comment>
<feature type="signal peptide" evidence="2">
    <location>
        <begin position="1"/>
        <end position="16"/>
    </location>
</feature>
<reference evidence="3 4" key="1">
    <citation type="submission" date="2017-12" db="EMBL/GenBank/DDBJ databases">
        <title>Comparative genomics of Botrytis spp.</title>
        <authorList>
            <person name="Valero-Jimenez C.A."/>
            <person name="Tapia P."/>
            <person name="Veloso J."/>
            <person name="Silva-Moreno E."/>
            <person name="Staats M."/>
            <person name="Valdes J.H."/>
            <person name="Van Kan J.A.L."/>
        </authorList>
    </citation>
    <scope>NUCLEOTIDE SEQUENCE [LARGE SCALE GENOMIC DNA]</scope>
    <source>
        <strain evidence="3 4">Bh0001</strain>
    </source>
</reference>
<dbReference type="AlphaFoldDB" id="A0A4Z1GBH3"/>
<organism evidence="3 4">
    <name type="scientific">Botrytis hyacinthi</name>
    <dbReference type="NCBI Taxonomy" id="278943"/>
    <lineage>
        <taxon>Eukaryota</taxon>
        <taxon>Fungi</taxon>
        <taxon>Dikarya</taxon>
        <taxon>Ascomycota</taxon>
        <taxon>Pezizomycotina</taxon>
        <taxon>Leotiomycetes</taxon>
        <taxon>Helotiales</taxon>
        <taxon>Sclerotiniaceae</taxon>
        <taxon>Botrytis</taxon>
    </lineage>
</organism>
<name>A0A4Z1GBH3_9HELO</name>
<proteinExistence type="predicted"/>
<gene>
    <name evidence="3" type="ORF">BHYA_0204g00220</name>
</gene>
<protein>
    <recommendedName>
        <fullName evidence="5">Apple domain-containing protein</fullName>
    </recommendedName>
</protein>
<dbReference type="EMBL" id="PQXK01000204">
    <property type="protein sequence ID" value="TGO34294.1"/>
    <property type="molecule type" value="Genomic_DNA"/>
</dbReference>
<evidence type="ECO:0000313" key="4">
    <source>
        <dbReference type="Proteomes" id="UP000297814"/>
    </source>
</evidence>
<evidence type="ECO:0000256" key="1">
    <source>
        <dbReference type="SAM" id="MobiDB-lite"/>
    </source>
</evidence>
<evidence type="ECO:0000313" key="3">
    <source>
        <dbReference type="EMBL" id="TGO34294.1"/>
    </source>
</evidence>
<dbReference type="Proteomes" id="UP000297814">
    <property type="component" value="Unassembled WGS sequence"/>
</dbReference>
<keyword evidence="4" id="KW-1185">Reference proteome</keyword>